<reference evidence="1" key="1">
    <citation type="submission" date="2021-10" db="EMBL/GenBank/DDBJ databases">
        <title>Tropical sea cucumber genome reveals ecological adaptation and Cuvierian tubules defense mechanism.</title>
        <authorList>
            <person name="Chen T."/>
        </authorList>
    </citation>
    <scope>NUCLEOTIDE SEQUENCE</scope>
    <source>
        <strain evidence="1">Nanhai2018</strain>
        <tissue evidence="1">Muscle</tissue>
    </source>
</reference>
<evidence type="ECO:0000313" key="2">
    <source>
        <dbReference type="Proteomes" id="UP001152320"/>
    </source>
</evidence>
<dbReference type="Proteomes" id="UP001152320">
    <property type="component" value="Chromosome 7"/>
</dbReference>
<dbReference type="EMBL" id="JAIZAY010000007">
    <property type="protein sequence ID" value="KAJ8038305.1"/>
    <property type="molecule type" value="Genomic_DNA"/>
</dbReference>
<sequence length="132" mass="14039">MAPNGKMAICDKDGGSPCCSLHGYCGSGDQYCCLICTDYRDYRQDGKCGENYPTWDDRPSICDPNSSTACCDDASGICVECSKSVRQHVLIEKTEDVVKITQPLMGNQGSATKSLANVVRIGATVEVPGSTA</sequence>
<organism evidence="1 2">
    <name type="scientific">Holothuria leucospilota</name>
    <name type="common">Black long sea cucumber</name>
    <name type="synonym">Mertensiothuria leucospilota</name>
    <dbReference type="NCBI Taxonomy" id="206669"/>
    <lineage>
        <taxon>Eukaryota</taxon>
        <taxon>Metazoa</taxon>
        <taxon>Echinodermata</taxon>
        <taxon>Eleutherozoa</taxon>
        <taxon>Echinozoa</taxon>
        <taxon>Holothuroidea</taxon>
        <taxon>Aspidochirotacea</taxon>
        <taxon>Aspidochirotida</taxon>
        <taxon>Holothuriidae</taxon>
        <taxon>Holothuria</taxon>
    </lineage>
</organism>
<dbReference type="AlphaFoldDB" id="A0A9Q1C4J1"/>
<accession>A0A9Q1C4J1</accession>
<comment type="caution">
    <text evidence="1">The sequence shown here is derived from an EMBL/GenBank/DDBJ whole genome shotgun (WGS) entry which is preliminary data.</text>
</comment>
<evidence type="ECO:0000313" key="1">
    <source>
        <dbReference type="EMBL" id="KAJ8038305.1"/>
    </source>
</evidence>
<protein>
    <submittedName>
        <fullName evidence="1">Uncharacterized protein</fullName>
    </submittedName>
</protein>
<name>A0A9Q1C4J1_HOLLE</name>
<keyword evidence="2" id="KW-1185">Reference proteome</keyword>
<dbReference type="OrthoDB" id="6369184at2759"/>
<gene>
    <name evidence="1" type="ORF">HOLleu_15689</name>
</gene>
<proteinExistence type="predicted"/>